<evidence type="ECO:0000256" key="1">
    <source>
        <dbReference type="SAM" id="MobiDB-lite"/>
    </source>
</evidence>
<dbReference type="InterPro" id="IPR052583">
    <property type="entry name" value="ATP-helicase/E3_Ub-Ligase"/>
</dbReference>
<sequence length="325" mass="37198">MEQVKRKFGFVQPQNLCRADIVLVPFSILASELIFVEVSEREKESCGRPSLRKRARYLRCPCPLTCIRWYRICLDESQMIESGNARVVQLLSRLYAEIRWCVTGTPTESSLNDFACLFQFLQVQPYSIPGIWRRMVLQPSLNHLAIRAPVTDTPLFQALDGIFWRNSEAFVADQLNLPPISEVMHWINFTPVERYVHDIEFLEDRDITLAQLPNTASQELIRVLVRIRMSCTDVGLVVKARGSRSRILPAPIIHVNASAVPRLDSGSESDSGTVKRKRTNKRKKNQPFTMTEVVRNLIDETRLECENHYRAFLLNKNARAVAGGV</sequence>
<protein>
    <recommendedName>
        <fullName evidence="2">SNF2 N-terminal domain-containing protein</fullName>
    </recommendedName>
</protein>
<evidence type="ECO:0000313" key="3">
    <source>
        <dbReference type="EMBL" id="KAL3313826.1"/>
    </source>
</evidence>
<dbReference type="InterPro" id="IPR027417">
    <property type="entry name" value="P-loop_NTPase"/>
</dbReference>
<dbReference type="InterPro" id="IPR000330">
    <property type="entry name" value="SNF2_N"/>
</dbReference>
<name>A0ABD2Q543_9PLAT</name>
<proteinExistence type="predicted"/>
<reference evidence="3 4" key="1">
    <citation type="submission" date="2024-11" db="EMBL/GenBank/DDBJ databases">
        <title>Adaptive evolution of stress response genes in parasites aligns with host niche diversity.</title>
        <authorList>
            <person name="Hahn C."/>
            <person name="Resl P."/>
        </authorList>
    </citation>
    <scope>NUCLEOTIDE SEQUENCE [LARGE SCALE GENOMIC DNA]</scope>
    <source>
        <strain evidence="3">EGGRZ-B1_66</strain>
        <tissue evidence="3">Body</tissue>
    </source>
</reference>
<evidence type="ECO:0000259" key="2">
    <source>
        <dbReference type="Pfam" id="PF00176"/>
    </source>
</evidence>
<dbReference type="EMBL" id="JBJKFK010001180">
    <property type="protein sequence ID" value="KAL3313826.1"/>
    <property type="molecule type" value="Genomic_DNA"/>
</dbReference>
<organism evidence="3 4">
    <name type="scientific">Cichlidogyrus casuarinus</name>
    <dbReference type="NCBI Taxonomy" id="1844966"/>
    <lineage>
        <taxon>Eukaryota</taxon>
        <taxon>Metazoa</taxon>
        <taxon>Spiralia</taxon>
        <taxon>Lophotrochozoa</taxon>
        <taxon>Platyhelminthes</taxon>
        <taxon>Monogenea</taxon>
        <taxon>Monopisthocotylea</taxon>
        <taxon>Dactylogyridea</taxon>
        <taxon>Ancyrocephalidae</taxon>
        <taxon>Cichlidogyrus</taxon>
    </lineage>
</organism>
<dbReference type="Gene3D" id="3.40.50.10810">
    <property type="entry name" value="Tandem AAA-ATPase domain"/>
    <property type="match status" value="1"/>
</dbReference>
<dbReference type="InterPro" id="IPR038718">
    <property type="entry name" value="SNF2-like_sf"/>
</dbReference>
<feature type="compositionally biased region" description="Basic residues" evidence="1">
    <location>
        <begin position="274"/>
        <end position="285"/>
    </location>
</feature>
<dbReference type="SUPFAM" id="SSF52540">
    <property type="entry name" value="P-loop containing nucleoside triphosphate hydrolases"/>
    <property type="match status" value="1"/>
</dbReference>
<dbReference type="Pfam" id="PF00176">
    <property type="entry name" value="SNF2-rel_dom"/>
    <property type="match status" value="1"/>
</dbReference>
<feature type="region of interest" description="Disordered" evidence="1">
    <location>
        <begin position="263"/>
        <end position="288"/>
    </location>
</feature>
<dbReference type="Proteomes" id="UP001626550">
    <property type="component" value="Unassembled WGS sequence"/>
</dbReference>
<feature type="domain" description="SNF2 N-terminal" evidence="2">
    <location>
        <begin position="64"/>
        <end position="233"/>
    </location>
</feature>
<dbReference type="PANTHER" id="PTHR45865">
    <property type="entry name" value="E3 UBIQUITIN-PROTEIN LIGASE SHPRH FAMILY MEMBER"/>
    <property type="match status" value="1"/>
</dbReference>
<accession>A0ABD2Q543</accession>
<keyword evidence="4" id="KW-1185">Reference proteome</keyword>
<gene>
    <name evidence="3" type="ORF">Ciccas_007565</name>
</gene>
<dbReference type="AlphaFoldDB" id="A0ABD2Q543"/>
<evidence type="ECO:0000313" key="4">
    <source>
        <dbReference type="Proteomes" id="UP001626550"/>
    </source>
</evidence>
<dbReference type="PANTHER" id="PTHR45865:SF1">
    <property type="entry name" value="E3 UBIQUITIN-PROTEIN LIGASE SHPRH"/>
    <property type="match status" value="1"/>
</dbReference>
<comment type="caution">
    <text evidence="3">The sequence shown here is derived from an EMBL/GenBank/DDBJ whole genome shotgun (WGS) entry which is preliminary data.</text>
</comment>